<keyword evidence="1" id="KW-0472">Membrane</keyword>
<accession>A0A7S6WN35</accession>
<evidence type="ECO:0000313" key="3">
    <source>
        <dbReference type="Proteomes" id="UP000593915"/>
    </source>
</evidence>
<feature type="transmembrane region" description="Helical" evidence="1">
    <location>
        <begin position="477"/>
        <end position="495"/>
    </location>
</feature>
<sequence length="514" mass="60307">MKLVPLIQFQACIKYNFKFFLRQKTTNKKTSLLFRVALFILLNIAAGIIMCFSLKHDCTHFSFFQKVIFLHFLSLIWFITSTFPINIFIVDNQQHKRFFIIRPIHNITRSLSYFCLSFLIYSIPLSIFSFTVAIFFTIQNNFLIGIITFFSLIITGINSVIISGLLFLFFKFLLPQNIFFTIVIISESIGLFAIRFLRTFGIKTPYIFNEKFLFVQGVNHIWGFYKNDNANFQSEKLAWISGIIILGLLYSFILNAYLIKKPVQNMLKNSYGKKFLSLKINKISESSLIKTLYKKITKYDTLYKKYFYYQVSKIFSLPILILFISLRKGTHGALNIEDHLLMLLFFTLSLSDLIVPGYFSINPKAMWHLKIFCSNNNYVKLKKIYYGFMLKRLLLTLCCFLCIICLLSSNYSYIYMSFVIITYFFITYFTMVKLYSNMLPFSYGENDSDVYGSLISLSSWIFIPLIYIGFKKTFQNYLGMIIFSIALILFAVFQYRRAYCKLKNTNSKGDTDNK</sequence>
<dbReference type="Proteomes" id="UP000593915">
    <property type="component" value="Chromosome"/>
</dbReference>
<name>A0A7S6WN35_9SPIR</name>
<dbReference type="EMBL" id="CP061839">
    <property type="protein sequence ID" value="QOW59657.1"/>
    <property type="molecule type" value="Genomic_DNA"/>
</dbReference>
<feature type="transmembrane region" description="Helical" evidence="1">
    <location>
        <begin position="451"/>
        <end position="470"/>
    </location>
</feature>
<evidence type="ECO:0000313" key="2">
    <source>
        <dbReference type="EMBL" id="QOW59657.1"/>
    </source>
</evidence>
<feature type="transmembrane region" description="Helical" evidence="1">
    <location>
        <begin position="384"/>
        <end position="406"/>
    </location>
</feature>
<keyword evidence="1" id="KW-0812">Transmembrane</keyword>
<feature type="transmembrane region" description="Helical" evidence="1">
    <location>
        <begin position="177"/>
        <end position="194"/>
    </location>
</feature>
<protein>
    <submittedName>
        <fullName evidence="2">Uncharacterized protein</fullName>
    </submittedName>
</protein>
<reference evidence="2 3" key="1">
    <citation type="submission" date="2020-09" db="EMBL/GenBank/DDBJ databases">
        <title>Characterization of Treponema spp. from bovine digital dermatitis in Korea.</title>
        <authorList>
            <person name="Espiritu H.M."/>
            <person name="Cho Y.I."/>
            <person name="Mamuad L."/>
        </authorList>
    </citation>
    <scope>NUCLEOTIDE SEQUENCE [LARGE SCALE GENOMIC DNA]</scope>
    <source>
        <strain evidence="2 3">KS1</strain>
    </source>
</reference>
<feature type="transmembrane region" description="Helical" evidence="1">
    <location>
        <begin position="111"/>
        <end position="136"/>
    </location>
</feature>
<feature type="transmembrane region" description="Helical" evidence="1">
    <location>
        <begin position="32"/>
        <end position="55"/>
    </location>
</feature>
<feature type="transmembrane region" description="Helical" evidence="1">
    <location>
        <begin position="413"/>
        <end position="431"/>
    </location>
</feature>
<evidence type="ECO:0000256" key="1">
    <source>
        <dbReference type="SAM" id="Phobius"/>
    </source>
</evidence>
<dbReference type="AlphaFoldDB" id="A0A7S6WN35"/>
<feature type="transmembrane region" description="Helical" evidence="1">
    <location>
        <begin position="237"/>
        <end position="259"/>
    </location>
</feature>
<dbReference type="RefSeq" id="WP_194075314.1">
    <property type="nucleotide sequence ID" value="NZ_CP061839.1"/>
</dbReference>
<gene>
    <name evidence="2" type="ORF">IFE08_07145</name>
</gene>
<feature type="transmembrane region" description="Helical" evidence="1">
    <location>
        <begin position="67"/>
        <end position="90"/>
    </location>
</feature>
<feature type="transmembrane region" description="Helical" evidence="1">
    <location>
        <begin position="339"/>
        <end position="359"/>
    </location>
</feature>
<feature type="transmembrane region" description="Helical" evidence="1">
    <location>
        <begin position="142"/>
        <end position="170"/>
    </location>
</feature>
<feature type="transmembrane region" description="Helical" evidence="1">
    <location>
        <begin position="307"/>
        <end position="327"/>
    </location>
</feature>
<keyword evidence="1" id="KW-1133">Transmembrane helix</keyword>
<proteinExistence type="predicted"/>
<organism evidence="2 3">
    <name type="scientific">Treponema pedis</name>
    <dbReference type="NCBI Taxonomy" id="409322"/>
    <lineage>
        <taxon>Bacteria</taxon>
        <taxon>Pseudomonadati</taxon>
        <taxon>Spirochaetota</taxon>
        <taxon>Spirochaetia</taxon>
        <taxon>Spirochaetales</taxon>
        <taxon>Treponemataceae</taxon>
        <taxon>Treponema</taxon>
    </lineage>
</organism>